<comment type="caution">
    <text evidence="2">The sequence shown here is derived from an EMBL/GenBank/DDBJ whole genome shotgun (WGS) entry which is preliminary data.</text>
</comment>
<dbReference type="OrthoDB" id="9808473at2"/>
<keyword evidence="2" id="KW-0378">Hydrolase</keyword>
<dbReference type="Pfam" id="PF11306">
    <property type="entry name" value="DUF3108"/>
    <property type="match status" value="1"/>
</dbReference>
<keyword evidence="3" id="KW-1185">Reference proteome</keyword>
<accession>A0A0A2N6Z5</accession>
<dbReference type="Proteomes" id="UP000030149">
    <property type="component" value="Unassembled WGS sequence"/>
</dbReference>
<dbReference type="STRING" id="1107311.Q767_08060"/>
<keyword evidence="2" id="KW-0540">Nuclease</keyword>
<dbReference type="InterPro" id="IPR021457">
    <property type="entry name" value="DUF3108"/>
</dbReference>
<dbReference type="GO" id="GO:0004527">
    <property type="term" value="F:exonuclease activity"/>
    <property type="evidence" value="ECO:0007669"/>
    <property type="project" value="UniProtKB-KW"/>
</dbReference>
<reference evidence="3" key="1">
    <citation type="submission" date="2013-09" db="EMBL/GenBank/DDBJ databases">
        <authorList>
            <person name="Zeng Z."/>
            <person name="Chen C."/>
        </authorList>
    </citation>
    <scope>NUCLEOTIDE SEQUENCE [LARGE SCALE GENOMIC DNA]</scope>
    <source>
        <strain evidence="3">DK69</strain>
    </source>
</reference>
<organism evidence="2 3">
    <name type="scientific">Flavobacterium enshiense DK69</name>
    <dbReference type="NCBI Taxonomy" id="1107311"/>
    <lineage>
        <taxon>Bacteria</taxon>
        <taxon>Pseudomonadati</taxon>
        <taxon>Bacteroidota</taxon>
        <taxon>Flavobacteriia</taxon>
        <taxon>Flavobacteriales</taxon>
        <taxon>Flavobacteriaceae</taxon>
        <taxon>Flavobacterium</taxon>
    </lineage>
</organism>
<keyword evidence="1" id="KW-0732">Signal</keyword>
<dbReference type="eggNOG" id="COG3170">
    <property type="taxonomic scope" value="Bacteria"/>
</dbReference>
<evidence type="ECO:0000256" key="1">
    <source>
        <dbReference type="SAM" id="SignalP"/>
    </source>
</evidence>
<dbReference type="PATRIC" id="fig|1107311.5.peg.2805"/>
<evidence type="ECO:0000313" key="3">
    <source>
        <dbReference type="Proteomes" id="UP000030149"/>
    </source>
</evidence>
<proteinExistence type="predicted"/>
<reference evidence="2 3" key="2">
    <citation type="journal article" date="2015" name="Stand. Genomic Sci.">
        <title>High quality draft genomic sequence of Flavobacterium enshiense DK69(T) and comparison among Flavobacterium genomes.</title>
        <authorList>
            <person name="Zeng Z."/>
            <person name="Chen C."/>
            <person name="Du H."/>
            <person name="Wang G."/>
            <person name="Li M."/>
        </authorList>
    </citation>
    <scope>NUCLEOTIDE SEQUENCE [LARGE SCALE GENOMIC DNA]</scope>
    <source>
        <strain evidence="2 3">DK69</strain>
    </source>
</reference>
<evidence type="ECO:0000313" key="2">
    <source>
        <dbReference type="EMBL" id="KGO96195.1"/>
    </source>
</evidence>
<dbReference type="RefSeq" id="WP_035630298.1">
    <property type="nucleotide sequence ID" value="NZ_AVCS01000008.1"/>
</dbReference>
<sequence length="264" mass="30445">MKKGVLLLSLLCLLVFAASFTSARQEDAFATGEFFKFRIHYGLVNAGFATLEIKEAVRNNRKVHHVIGKGYTVGMTKFFFKVADDYQSMFDKETGKPYQYLRKIDEGGYTKNQEGFFNQTKNTVLVKDYKNKSEKIFTVPENVQDIVSSFYYLRNHPRIDKMVPGESIVIDMFFDDEVYKFKLKYIGREDLDTKFGIIPTMVFRPYVQSGRVFKEQESLTVWISDDDNKMPIRIKASLAVGSLKADLDGFKGLKNSFKVKVKKQ</sequence>
<dbReference type="AlphaFoldDB" id="A0A0A2N6Z5"/>
<keyword evidence="2" id="KW-0269">Exonuclease</keyword>
<protein>
    <submittedName>
        <fullName evidence="2">ATP-dependent exonuclease</fullName>
    </submittedName>
</protein>
<feature type="signal peptide" evidence="1">
    <location>
        <begin position="1"/>
        <end position="17"/>
    </location>
</feature>
<dbReference type="EMBL" id="JRLZ01000005">
    <property type="protein sequence ID" value="KGO96195.1"/>
    <property type="molecule type" value="Genomic_DNA"/>
</dbReference>
<name>A0A0A2N6Z5_9FLAO</name>
<feature type="chain" id="PRO_5001992333" evidence="1">
    <location>
        <begin position="18"/>
        <end position="264"/>
    </location>
</feature>
<gene>
    <name evidence="2" type="ORF">Q767_08060</name>
</gene>